<protein>
    <submittedName>
        <fullName evidence="1">Catalase</fullName>
    </submittedName>
</protein>
<dbReference type="EMBL" id="PEDL01000001">
    <property type="protein sequence ID" value="PHV71969.1"/>
    <property type="molecule type" value="Genomic_DNA"/>
</dbReference>
<gene>
    <name evidence="1" type="ORF">CS063_00395</name>
</gene>
<evidence type="ECO:0000313" key="2">
    <source>
        <dbReference type="Proteomes" id="UP000224460"/>
    </source>
</evidence>
<proteinExistence type="predicted"/>
<comment type="caution">
    <text evidence="1">The sequence shown here is derived from an EMBL/GenBank/DDBJ whole genome shotgun (WGS) entry which is preliminary data.</text>
</comment>
<name>A0AC61DFB6_9FIRM</name>
<reference evidence="1" key="1">
    <citation type="submission" date="2017-10" db="EMBL/GenBank/DDBJ databases">
        <title>Genome sequence of cellulolytic Lachnospiraceae bacterium XHS1971 isolated from hotspring sediment.</title>
        <authorList>
            <person name="Vasudevan G."/>
            <person name="Joshi A.J."/>
            <person name="Hivarkar S."/>
            <person name="Lanjekar V.B."/>
            <person name="Dhakephalkar P.K."/>
            <person name="Dagar S."/>
        </authorList>
    </citation>
    <scope>NUCLEOTIDE SEQUENCE</scope>
    <source>
        <strain evidence="1">XHS1971</strain>
    </source>
</reference>
<sequence>MKIWEHFKTVTKHRHQVMKHCLKAGIFWQGCLHDLSKYSPTEFWVGAQYYSGTRSPNEKEREELGYSAAWLHHKGRNKHHFEYWTDYHPKAKRILPVKMPQNYVIEMFCDRVAASKIYLKDQYTDRSALEYFLEGRVRRDGMIHPHTSQQLEELLRMLAEEGEEKTFAYIRALKQTAQERKQDMNRYKSDES</sequence>
<keyword evidence="2" id="KW-1185">Reference proteome</keyword>
<organism evidence="1 2">
    <name type="scientific">Sporanaerobium hydrogeniformans</name>
    <dbReference type="NCBI Taxonomy" id="3072179"/>
    <lineage>
        <taxon>Bacteria</taxon>
        <taxon>Bacillati</taxon>
        <taxon>Bacillota</taxon>
        <taxon>Clostridia</taxon>
        <taxon>Lachnospirales</taxon>
        <taxon>Lachnospiraceae</taxon>
        <taxon>Sporanaerobium</taxon>
    </lineage>
</organism>
<accession>A0AC61DFB6</accession>
<dbReference type="Proteomes" id="UP000224460">
    <property type="component" value="Unassembled WGS sequence"/>
</dbReference>
<evidence type="ECO:0000313" key="1">
    <source>
        <dbReference type="EMBL" id="PHV71969.1"/>
    </source>
</evidence>